<dbReference type="Proteomes" id="UP000499080">
    <property type="component" value="Unassembled WGS sequence"/>
</dbReference>
<organism evidence="1 2">
    <name type="scientific">Araneus ventricosus</name>
    <name type="common">Orbweaver spider</name>
    <name type="synonym">Epeira ventricosa</name>
    <dbReference type="NCBI Taxonomy" id="182803"/>
    <lineage>
        <taxon>Eukaryota</taxon>
        <taxon>Metazoa</taxon>
        <taxon>Ecdysozoa</taxon>
        <taxon>Arthropoda</taxon>
        <taxon>Chelicerata</taxon>
        <taxon>Arachnida</taxon>
        <taxon>Araneae</taxon>
        <taxon>Araneomorphae</taxon>
        <taxon>Entelegynae</taxon>
        <taxon>Araneoidea</taxon>
        <taxon>Araneidae</taxon>
        <taxon>Araneus</taxon>
    </lineage>
</organism>
<name>A0A4Y2H169_ARAVE</name>
<reference evidence="1 2" key="1">
    <citation type="journal article" date="2019" name="Sci. Rep.">
        <title>Orb-weaving spider Araneus ventricosus genome elucidates the spidroin gene catalogue.</title>
        <authorList>
            <person name="Kono N."/>
            <person name="Nakamura H."/>
            <person name="Ohtoshi R."/>
            <person name="Moran D.A.P."/>
            <person name="Shinohara A."/>
            <person name="Yoshida Y."/>
            <person name="Fujiwara M."/>
            <person name="Mori M."/>
            <person name="Tomita M."/>
            <person name="Arakawa K."/>
        </authorList>
    </citation>
    <scope>NUCLEOTIDE SEQUENCE [LARGE SCALE GENOMIC DNA]</scope>
</reference>
<dbReference type="AlphaFoldDB" id="A0A4Y2H169"/>
<evidence type="ECO:0000313" key="2">
    <source>
        <dbReference type="Proteomes" id="UP000499080"/>
    </source>
</evidence>
<keyword evidence="2" id="KW-1185">Reference proteome</keyword>
<sequence length="114" mass="12930">MLSSSLRAYLAKDWLSVFTGTRLPSKYRISSSDLTSKSPITRTEIRIEIRLLIQSRLNLLVSRLRLSNSNLKSPLTIPSEAWPKCYVFVICPVVDCGHQQQTLVFSLLLSFAED</sequence>
<comment type="caution">
    <text evidence="1">The sequence shown here is derived from an EMBL/GenBank/DDBJ whole genome shotgun (WGS) entry which is preliminary data.</text>
</comment>
<accession>A0A4Y2H169</accession>
<gene>
    <name evidence="1" type="ORF">AVEN_99941_1</name>
</gene>
<dbReference type="EMBL" id="BGPR01001711">
    <property type="protein sequence ID" value="GBM60002.1"/>
    <property type="molecule type" value="Genomic_DNA"/>
</dbReference>
<proteinExistence type="predicted"/>
<protein>
    <submittedName>
        <fullName evidence="1">Uncharacterized protein</fullName>
    </submittedName>
</protein>
<evidence type="ECO:0000313" key="1">
    <source>
        <dbReference type="EMBL" id="GBM60002.1"/>
    </source>
</evidence>